<dbReference type="SMART" id="SM00980">
    <property type="entry name" value="THAP"/>
    <property type="match status" value="1"/>
</dbReference>
<evidence type="ECO:0000256" key="3">
    <source>
        <dbReference type="ARBA" id="ARBA00022771"/>
    </source>
</evidence>
<dbReference type="GO" id="GO:0003677">
    <property type="term" value="F:DNA binding"/>
    <property type="evidence" value="ECO:0007669"/>
    <property type="project" value="UniProtKB-UniRule"/>
</dbReference>
<dbReference type="Pfam" id="PF05485">
    <property type="entry name" value="THAP"/>
    <property type="match status" value="1"/>
</dbReference>
<sequence>MSGFRVKERRLAYQRVKKTALHCCVPLCTNSSRYNSTISFHSFPVDVSVRAEWMVKVRRDDFTPSKTSRVCSRHFKKEDFVNNPGKLRRLKKGAVPALFSWNNFQLPAPRASVWERRPRAESPPPVHDIDSEEEIEVATLAPDHDYCLTRTTTMIADQLTEENDTLRQKVKELEQQIQALQLQSCFGLKRFAGSDEDIRFYTRFHSYDHLMAFWRLIEPATSRMIRVTSVREVSVAEKRTSNKSTKLLPIDELFLFLNYLSTGCTQRELGHQFNIHRTTASRIITTWANFLHCLLGAACIWMTPEEITANLPPEFKEYADTQVIVDCTELRCQTPSSLVLQSEVYSHYKSHCTFKAMIGMAPHGPLTFVSALYGGSISDRELFRLSGIIPLLSPDMAVMVDKGFRVDNLVPGKLHRPAFRSNKEQMAAHDVLETQSIARLRVHVERLIRRVKENKLFDTVIPLSISGSISQLFTVACILCNYQNGPLVKDWRENKSQAEI</sequence>
<name>A0A671YJP4_SPAAU</name>
<dbReference type="OrthoDB" id="10020990at2759"/>
<dbReference type="Pfam" id="PF13359">
    <property type="entry name" value="DDE_Tnp_4"/>
    <property type="match status" value="1"/>
</dbReference>
<comment type="cofactor">
    <cofactor evidence="1">
        <name>a divalent metal cation</name>
        <dbReference type="ChEBI" id="CHEBI:60240"/>
    </cofactor>
</comment>
<keyword evidence="3 6" id="KW-0863">Zinc-finger</keyword>
<keyword evidence="2" id="KW-0479">Metal-binding</keyword>
<dbReference type="GeneID" id="115581211"/>
<evidence type="ECO:0000256" key="5">
    <source>
        <dbReference type="ARBA" id="ARBA00023125"/>
    </source>
</evidence>
<evidence type="ECO:0000256" key="6">
    <source>
        <dbReference type="PROSITE-ProRule" id="PRU00309"/>
    </source>
</evidence>
<dbReference type="InterPro" id="IPR027805">
    <property type="entry name" value="Transposase_HTH_dom"/>
</dbReference>
<dbReference type="InterPro" id="IPR038441">
    <property type="entry name" value="THAP_Znf_sf"/>
</dbReference>
<gene>
    <name evidence="9" type="primary">LOC115581211</name>
</gene>
<keyword evidence="4" id="KW-0862">Zinc</keyword>
<feature type="domain" description="THAP-type" evidence="8">
    <location>
        <begin position="19"/>
        <end position="99"/>
    </location>
</feature>
<dbReference type="InterPro" id="IPR027806">
    <property type="entry name" value="HARBI1_dom"/>
</dbReference>
<dbReference type="RefSeq" id="XP_030271981.1">
    <property type="nucleotide sequence ID" value="XM_030416121.1"/>
</dbReference>
<dbReference type="InParanoid" id="A0A671YJP4"/>
<evidence type="ECO:0000256" key="1">
    <source>
        <dbReference type="ARBA" id="ARBA00001968"/>
    </source>
</evidence>
<evidence type="ECO:0000259" key="8">
    <source>
        <dbReference type="PROSITE" id="PS50950"/>
    </source>
</evidence>
<keyword evidence="10" id="KW-1185">Reference proteome</keyword>
<organism evidence="9 10">
    <name type="scientific">Sparus aurata</name>
    <name type="common">Gilthead sea bream</name>
    <dbReference type="NCBI Taxonomy" id="8175"/>
    <lineage>
        <taxon>Eukaryota</taxon>
        <taxon>Metazoa</taxon>
        <taxon>Chordata</taxon>
        <taxon>Craniata</taxon>
        <taxon>Vertebrata</taxon>
        <taxon>Euteleostomi</taxon>
        <taxon>Actinopterygii</taxon>
        <taxon>Neopterygii</taxon>
        <taxon>Teleostei</taxon>
        <taxon>Neoteleostei</taxon>
        <taxon>Acanthomorphata</taxon>
        <taxon>Eupercaria</taxon>
        <taxon>Spariformes</taxon>
        <taxon>Sparidae</taxon>
        <taxon>Sparus</taxon>
    </lineage>
</organism>
<dbReference type="PANTHER" id="PTHR23080:SF133">
    <property type="entry name" value="SI:CH211-262I1.5-RELATED"/>
    <property type="match status" value="1"/>
</dbReference>
<evidence type="ECO:0000313" key="10">
    <source>
        <dbReference type="Proteomes" id="UP000472265"/>
    </source>
</evidence>
<reference evidence="9" key="3">
    <citation type="submission" date="2025-09" db="UniProtKB">
        <authorList>
            <consortium name="Ensembl"/>
        </authorList>
    </citation>
    <scope>IDENTIFICATION</scope>
</reference>
<dbReference type="GeneTree" id="ENSGT00940000164656"/>
<dbReference type="PROSITE" id="PS50950">
    <property type="entry name" value="ZF_THAP"/>
    <property type="match status" value="1"/>
</dbReference>
<dbReference type="SMART" id="SM00692">
    <property type="entry name" value="DM3"/>
    <property type="match status" value="1"/>
</dbReference>
<dbReference type="Ensembl" id="ENSSAUT00010066059.1">
    <property type="protein sequence ID" value="ENSSAUP00010063018.1"/>
    <property type="gene ID" value="ENSSAUG00010025397.1"/>
</dbReference>
<reference evidence="9" key="2">
    <citation type="submission" date="2025-08" db="UniProtKB">
        <authorList>
            <consortium name="Ensembl"/>
        </authorList>
    </citation>
    <scope>IDENTIFICATION</scope>
</reference>
<dbReference type="PANTHER" id="PTHR23080">
    <property type="entry name" value="THAP DOMAIN PROTEIN"/>
    <property type="match status" value="1"/>
</dbReference>
<feature type="coiled-coil region" evidence="7">
    <location>
        <begin position="156"/>
        <end position="183"/>
    </location>
</feature>
<dbReference type="InterPro" id="IPR006612">
    <property type="entry name" value="THAP_Znf"/>
</dbReference>
<protein>
    <submittedName>
        <fullName evidence="9">Uncharacterized LOC115581211</fullName>
    </submittedName>
</protein>
<dbReference type="Gene3D" id="6.20.210.20">
    <property type="entry name" value="THAP domain"/>
    <property type="match status" value="1"/>
</dbReference>
<evidence type="ECO:0000256" key="7">
    <source>
        <dbReference type="SAM" id="Coils"/>
    </source>
</evidence>
<dbReference type="Pfam" id="PF13613">
    <property type="entry name" value="HTH_Tnp_4"/>
    <property type="match status" value="1"/>
</dbReference>
<dbReference type="SUPFAM" id="SSF57716">
    <property type="entry name" value="Glucocorticoid receptor-like (DNA-binding domain)"/>
    <property type="match status" value="1"/>
</dbReference>
<dbReference type="GO" id="GO:0008270">
    <property type="term" value="F:zinc ion binding"/>
    <property type="evidence" value="ECO:0007669"/>
    <property type="project" value="UniProtKB-KW"/>
</dbReference>
<dbReference type="Proteomes" id="UP000472265">
    <property type="component" value="Chromosome 5"/>
</dbReference>
<evidence type="ECO:0000256" key="2">
    <source>
        <dbReference type="ARBA" id="ARBA00022723"/>
    </source>
</evidence>
<reference evidence="9" key="1">
    <citation type="submission" date="2021-04" db="EMBL/GenBank/DDBJ databases">
        <authorList>
            <consortium name="Wellcome Sanger Institute Data Sharing"/>
        </authorList>
    </citation>
    <scope>NUCLEOTIDE SEQUENCE [LARGE SCALE GENOMIC DNA]</scope>
</reference>
<keyword evidence="7" id="KW-0175">Coiled coil</keyword>
<proteinExistence type="predicted"/>
<dbReference type="AlphaFoldDB" id="A0A671YJP4"/>
<keyword evidence="5 6" id="KW-0238">DNA-binding</keyword>
<evidence type="ECO:0000256" key="4">
    <source>
        <dbReference type="ARBA" id="ARBA00022833"/>
    </source>
</evidence>
<dbReference type="OMA" id="QPMEYNS"/>
<evidence type="ECO:0000313" key="9">
    <source>
        <dbReference type="Ensembl" id="ENSSAUP00010063018.1"/>
    </source>
</evidence>
<accession>A0A671YJP4</accession>